<dbReference type="EMBL" id="CM042027">
    <property type="protein sequence ID" value="KAI3803550.1"/>
    <property type="molecule type" value="Genomic_DNA"/>
</dbReference>
<keyword evidence="2" id="KW-1185">Reference proteome</keyword>
<protein>
    <submittedName>
        <fullName evidence="1">Uncharacterized protein</fullName>
    </submittedName>
</protein>
<reference evidence="1 2" key="2">
    <citation type="journal article" date="2022" name="Mol. Ecol. Resour.">
        <title>The genomes of chicory, endive, great burdock and yacon provide insights into Asteraceae paleo-polyploidization history and plant inulin production.</title>
        <authorList>
            <person name="Fan W."/>
            <person name="Wang S."/>
            <person name="Wang H."/>
            <person name="Wang A."/>
            <person name="Jiang F."/>
            <person name="Liu H."/>
            <person name="Zhao H."/>
            <person name="Xu D."/>
            <person name="Zhang Y."/>
        </authorList>
    </citation>
    <scope>NUCLEOTIDE SEQUENCE [LARGE SCALE GENOMIC DNA]</scope>
    <source>
        <strain evidence="2">cv. Yunnan</strain>
        <tissue evidence="1">Leaves</tissue>
    </source>
</reference>
<reference evidence="2" key="1">
    <citation type="journal article" date="2022" name="Mol. Ecol. Resour.">
        <title>The genomes of chicory, endive, great burdock and yacon provide insights into Asteraceae palaeo-polyploidization history and plant inulin production.</title>
        <authorList>
            <person name="Fan W."/>
            <person name="Wang S."/>
            <person name="Wang H."/>
            <person name="Wang A."/>
            <person name="Jiang F."/>
            <person name="Liu H."/>
            <person name="Zhao H."/>
            <person name="Xu D."/>
            <person name="Zhang Y."/>
        </authorList>
    </citation>
    <scope>NUCLEOTIDE SEQUENCE [LARGE SCALE GENOMIC DNA]</scope>
    <source>
        <strain evidence="2">cv. Yunnan</strain>
    </source>
</reference>
<accession>A0ACB9I6D5</accession>
<name>A0ACB9I6D5_9ASTR</name>
<organism evidence="1 2">
    <name type="scientific">Smallanthus sonchifolius</name>
    <dbReference type="NCBI Taxonomy" id="185202"/>
    <lineage>
        <taxon>Eukaryota</taxon>
        <taxon>Viridiplantae</taxon>
        <taxon>Streptophyta</taxon>
        <taxon>Embryophyta</taxon>
        <taxon>Tracheophyta</taxon>
        <taxon>Spermatophyta</taxon>
        <taxon>Magnoliopsida</taxon>
        <taxon>eudicotyledons</taxon>
        <taxon>Gunneridae</taxon>
        <taxon>Pentapetalae</taxon>
        <taxon>asterids</taxon>
        <taxon>campanulids</taxon>
        <taxon>Asterales</taxon>
        <taxon>Asteraceae</taxon>
        <taxon>Asteroideae</taxon>
        <taxon>Heliantheae alliance</taxon>
        <taxon>Millerieae</taxon>
        <taxon>Smallanthus</taxon>
    </lineage>
</organism>
<dbReference type="Proteomes" id="UP001056120">
    <property type="component" value="Linkage Group LG10"/>
</dbReference>
<proteinExistence type="predicted"/>
<comment type="caution">
    <text evidence="1">The sequence shown here is derived from an EMBL/GenBank/DDBJ whole genome shotgun (WGS) entry which is preliminary data.</text>
</comment>
<sequence length="153" mass="16788">MASSDNLRPNELQFAQVAAVLGPDNSQFETLISHLMSDANEQRSQAETLFNLCKQQHPDTLILKLSKLLHSSPHAEARAISAVILRRILTLAGEDESQSQTLYPSLSSATQLTLKSTLLESVSRESSKSISKKLCDTVSELYGESARERGAME</sequence>
<evidence type="ECO:0000313" key="2">
    <source>
        <dbReference type="Proteomes" id="UP001056120"/>
    </source>
</evidence>
<evidence type="ECO:0000313" key="1">
    <source>
        <dbReference type="EMBL" id="KAI3803550.1"/>
    </source>
</evidence>
<gene>
    <name evidence="1" type="ORF">L1987_31706</name>
</gene>